<accession>A0ABW2G0I8</accession>
<evidence type="ECO:0000256" key="2">
    <source>
        <dbReference type="SAM" id="Phobius"/>
    </source>
</evidence>
<dbReference type="EMBL" id="JBHTAJ010000058">
    <property type="protein sequence ID" value="MFC7183036.1"/>
    <property type="molecule type" value="Genomic_DNA"/>
</dbReference>
<evidence type="ECO:0000313" key="4">
    <source>
        <dbReference type="Proteomes" id="UP001596435"/>
    </source>
</evidence>
<keyword evidence="4" id="KW-1185">Reference proteome</keyword>
<feature type="compositionally biased region" description="Polar residues" evidence="1">
    <location>
        <begin position="201"/>
        <end position="219"/>
    </location>
</feature>
<evidence type="ECO:0000256" key="1">
    <source>
        <dbReference type="SAM" id="MobiDB-lite"/>
    </source>
</evidence>
<gene>
    <name evidence="3" type="ORF">ACFQMG_26135</name>
</gene>
<keyword evidence="2" id="KW-1133">Transmembrane helix</keyword>
<sequence>MSGRGRDGDGPPAGRGALGPVEAAEGTAVARPAPPAVRLLTRRQRFVLAGLFAAVVAVLAARHPGRHPPPAAADPPPAPSQVSHFHYLGQAAAAAGPGGSFALRLRAEADSPFEVTAVRSNYPGLSVSVAGGLPVAVAAGGTAVLTVDFRVTDCAGAPPDAGMPLLDVTLRNTRAIETVSQILGAGYARDLSENLHAACPNSAQRTPTSATEAPNTPVR</sequence>
<feature type="region of interest" description="Disordered" evidence="1">
    <location>
        <begin position="199"/>
        <end position="219"/>
    </location>
</feature>
<dbReference type="Proteomes" id="UP001596435">
    <property type="component" value="Unassembled WGS sequence"/>
</dbReference>
<name>A0ABW2G0I8_9ACTN</name>
<protein>
    <submittedName>
        <fullName evidence="3">Tat pathway signal sequence domain protein</fullName>
    </submittedName>
</protein>
<reference evidence="4" key="1">
    <citation type="journal article" date="2019" name="Int. J. Syst. Evol. Microbiol.">
        <title>The Global Catalogue of Microorganisms (GCM) 10K type strain sequencing project: providing services to taxonomists for standard genome sequencing and annotation.</title>
        <authorList>
            <consortium name="The Broad Institute Genomics Platform"/>
            <consortium name="The Broad Institute Genome Sequencing Center for Infectious Disease"/>
            <person name="Wu L."/>
            <person name="Ma J."/>
        </authorList>
    </citation>
    <scope>NUCLEOTIDE SEQUENCE [LARGE SCALE GENOMIC DNA]</scope>
    <source>
        <strain evidence="4">CGMCC 1.12859</strain>
    </source>
</reference>
<dbReference type="RefSeq" id="WP_345705532.1">
    <property type="nucleotide sequence ID" value="NZ_BAABKV010000001.1"/>
</dbReference>
<keyword evidence="2" id="KW-0472">Membrane</keyword>
<proteinExistence type="predicted"/>
<keyword evidence="2" id="KW-0812">Transmembrane</keyword>
<organism evidence="3 4">
    <name type="scientific">Kitasatospora paranensis</name>
    <dbReference type="NCBI Taxonomy" id="258053"/>
    <lineage>
        <taxon>Bacteria</taxon>
        <taxon>Bacillati</taxon>
        <taxon>Actinomycetota</taxon>
        <taxon>Actinomycetes</taxon>
        <taxon>Kitasatosporales</taxon>
        <taxon>Streptomycetaceae</taxon>
        <taxon>Kitasatospora</taxon>
    </lineage>
</organism>
<comment type="caution">
    <text evidence="3">The sequence shown here is derived from an EMBL/GenBank/DDBJ whole genome shotgun (WGS) entry which is preliminary data.</text>
</comment>
<feature type="transmembrane region" description="Helical" evidence="2">
    <location>
        <begin position="46"/>
        <end position="65"/>
    </location>
</feature>
<evidence type="ECO:0000313" key="3">
    <source>
        <dbReference type="EMBL" id="MFC7183036.1"/>
    </source>
</evidence>